<evidence type="ECO:0000313" key="15">
    <source>
        <dbReference type="Proteomes" id="UP000019102"/>
    </source>
</evidence>
<evidence type="ECO:0000256" key="8">
    <source>
        <dbReference type="ARBA" id="ARBA00022827"/>
    </source>
</evidence>
<dbReference type="Gene3D" id="1.20.58.100">
    <property type="entry name" value="Fumarate reductase/succinate dehydrogenase flavoprotein-like, C-terminal domain"/>
    <property type="match status" value="1"/>
</dbReference>
<organism evidence="14 15">
    <name type="scientific">Gracilibacillus boraciitolerans JCM 21714</name>
    <dbReference type="NCBI Taxonomy" id="1298598"/>
    <lineage>
        <taxon>Bacteria</taxon>
        <taxon>Bacillati</taxon>
        <taxon>Bacillota</taxon>
        <taxon>Bacilli</taxon>
        <taxon>Bacillales</taxon>
        <taxon>Bacillaceae</taxon>
        <taxon>Gracilibacillus</taxon>
    </lineage>
</organism>
<dbReference type="AlphaFoldDB" id="W4VGR2"/>
<keyword evidence="6" id="KW-0285">Flavoprotein</keyword>
<evidence type="ECO:0000256" key="5">
    <source>
        <dbReference type="ARBA" id="ARBA00021901"/>
    </source>
</evidence>
<dbReference type="EMBL" id="BAVS01000006">
    <property type="protein sequence ID" value="GAE92595.1"/>
    <property type="molecule type" value="Genomic_DNA"/>
</dbReference>
<evidence type="ECO:0000259" key="12">
    <source>
        <dbReference type="Pfam" id="PF00890"/>
    </source>
</evidence>
<dbReference type="SUPFAM" id="SSF46977">
    <property type="entry name" value="Succinate dehydrogenase/fumarate reductase flavoprotein C-terminal domain"/>
    <property type="match status" value="1"/>
</dbReference>
<dbReference type="RefSeq" id="WP_052000423.1">
    <property type="nucleotide sequence ID" value="NZ_BAVS01000006.1"/>
</dbReference>
<comment type="pathway">
    <text evidence="2">Cofactor biosynthesis; NAD(+) biosynthesis; iminoaspartate from L-aspartate (oxidase route): step 1/1.</text>
</comment>
<dbReference type="SUPFAM" id="SSF51905">
    <property type="entry name" value="FAD/NAD(P)-binding domain"/>
    <property type="match status" value="1"/>
</dbReference>
<dbReference type="Gene3D" id="3.50.50.60">
    <property type="entry name" value="FAD/NAD(P)-binding domain"/>
    <property type="match status" value="1"/>
</dbReference>
<dbReference type="SUPFAM" id="SSF56425">
    <property type="entry name" value="Succinate dehydrogenase/fumarate reductase flavoprotein, catalytic domain"/>
    <property type="match status" value="1"/>
</dbReference>
<dbReference type="InterPro" id="IPR036188">
    <property type="entry name" value="FAD/NAD-bd_sf"/>
</dbReference>
<comment type="catalytic activity">
    <reaction evidence="11">
        <text>L-aspartate + O2 = iminosuccinate + H2O2</text>
        <dbReference type="Rhea" id="RHEA:25876"/>
        <dbReference type="ChEBI" id="CHEBI:15379"/>
        <dbReference type="ChEBI" id="CHEBI:16240"/>
        <dbReference type="ChEBI" id="CHEBI:29991"/>
        <dbReference type="ChEBI" id="CHEBI:77875"/>
        <dbReference type="EC" id="1.4.3.16"/>
    </reaction>
    <physiologicalReaction direction="left-to-right" evidence="11">
        <dbReference type="Rhea" id="RHEA:25877"/>
    </physiologicalReaction>
</comment>
<evidence type="ECO:0000256" key="10">
    <source>
        <dbReference type="ARBA" id="ARBA00030386"/>
    </source>
</evidence>
<dbReference type="InterPro" id="IPR005288">
    <property type="entry name" value="NadB"/>
</dbReference>
<dbReference type="Pfam" id="PF02910">
    <property type="entry name" value="Succ_DH_flav_C"/>
    <property type="match status" value="1"/>
</dbReference>
<evidence type="ECO:0000256" key="6">
    <source>
        <dbReference type="ARBA" id="ARBA00022630"/>
    </source>
</evidence>
<dbReference type="OrthoDB" id="9806724at2"/>
<dbReference type="Gene3D" id="3.90.700.10">
    <property type="entry name" value="Succinate dehydrogenase/fumarate reductase flavoprotein, catalytic domain"/>
    <property type="match status" value="1"/>
</dbReference>
<sequence length="230" mass="26543">MKGNQIFLDISEVHEFSKRFPYITEVCEKRNIDWQHDNIPVRPGAHFSMGGVETNLHGETNIPGLYAVGEVACTYVHGANRLASNSLLEGIVFATRLADHLLSQTPAKNMAMNLVIQQMNKNVTLPERYQLKEKMTALVGISRSEISLSKMLKWLEQVQPVNEFPLYFYKYTKKQIELQHMLLVAELVTKAARERTESRGAHYRSDFPEREEQWREKRIYHQLINQGVGV</sequence>
<protein>
    <recommendedName>
        <fullName evidence="5">L-aspartate oxidase</fullName>
        <ecNumber evidence="4">1.4.3.16</ecNumber>
    </recommendedName>
    <alternativeName>
        <fullName evidence="10">Quinolinate synthase B</fullName>
    </alternativeName>
</protein>
<dbReference type="STRING" id="1298598.JCM21714_1603"/>
<evidence type="ECO:0000313" key="14">
    <source>
        <dbReference type="EMBL" id="GAE92595.1"/>
    </source>
</evidence>
<dbReference type="GO" id="GO:0008734">
    <property type="term" value="F:L-aspartate oxidase activity"/>
    <property type="evidence" value="ECO:0007669"/>
    <property type="project" value="UniProtKB-EC"/>
</dbReference>
<dbReference type="Pfam" id="PF00890">
    <property type="entry name" value="FAD_binding_2"/>
    <property type="match status" value="1"/>
</dbReference>
<dbReference type="PANTHER" id="PTHR42716">
    <property type="entry name" value="L-ASPARTATE OXIDASE"/>
    <property type="match status" value="1"/>
</dbReference>
<dbReference type="GO" id="GO:0034628">
    <property type="term" value="P:'de novo' NAD+ biosynthetic process from L-aspartate"/>
    <property type="evidence" value="ECO:0007669"/>
    <property type="project" value="TreeGrafter"/>
</dbReference>
<evidence type="ECO:0000256" key="3">
    <source>
        <dbReference type="ARBA" id="ARBA00008562"/>
    </source>
</evidence>
<feature type="domain" description="FAD-dependent oxidoreductase 2 FAD-binding" evidence="12">
    <location>
        <begin position="7"/>
        <end position="87"/>
    </location>
</feature>
<evidence type="ECO:0000256" key="9">
    <source>
        <dbReference type="ARBA" id="ARBA00023002"/>
    </source>
</evidence>
<evidence type="ECO:0000256" key="4">
    <source>
        <dbReference type="ARBA" id="ARBA00012173"/>
    </source>
</evidence>
<evidence type="ECO:0000256" key="11">
    <source>
        <dbReference type="ARBA" id="ARBA00048305"/>
    </source>
</evidence>
<dbReference type="EC" id="1.4.3.16" evidence="4"/>
<keyword evidence="15" id="KW-1185">Reference proteome</keyword>
<dbReference type="UniPathway" id="UPA00253">
    <property type="reaction ID" value="UER00326"/>
</dbReference>
<dbReference type="eggNOG" id="COG0029">
    <property type="taxonomic scope" value="Bacteria"/>
</dbReference>
<dbReference type="InterPro" id="IPR015939">
    <property type="entry name" value="Fum_Rdtase/Succ_DH_flav-like_C"/>
</dbReference>
<reference evidence="14 15" key="1">
    <citation type="journal article" date="2014" name="Genome Announc.">
        <title>Draft Genome Sequence of the Boron-Tolerant and Moderately Halotolerant Bacterium Gracilibacillus boraciitolerans JCM 21714T.</title>
        <authorList>
            <person name="Ahmed I."/>
            <person name="Oshima K."/>
            <person name="Suda W."/>
            <person name="Kitamura K."/>
            <person name="Iida T."/>
            <person name="Ohmori Y."/>
            <person name="Fujiwara T."/>
            <person name="Hattori M."/>
            <person name="Ohkuma M."/>
        </authorList>
    </citation>
    <scope>NUCLEOTIDE SEQUENCE [LARGE SCALE GENOMIC DNA]</scope>
    <source>
        <strain evidence="14 15">JCM 21714</strain>
    </source>
</reference>
<name>W4VGR2_9BACI</name>
<dbReference type="InterPro" id="IPR037099">
    <property type="entry name" value="Fum_R/Succ_DH_flav-like_C_sf"/>
</dbReference>
<proteinExistence type="inferred from homology"/>
<dbReference type="PANTHER" id="PTHR42716:SF2">
    <property type="entry name" value="L-ASPARTATE OXIDASE, CHLOROPLASTIC"/>
    <property type="match status" value="1"/>
</dbReference>
<dbReference type="GO" id="GO:0033765">
    <property type="term" value="F:steroid dehydrogenase activity, acting on the CH-CH group of donors"/>
    <property type="evidence" value="ECO:0007669"/>
    <property type="project" value="UniProtKB-ARBA"/>
</dbReference>
<keyword evidence="9" id="KW-0560">Oxidoreductase</keyword>
<dbReference type="InterPro" id="IPR027477">
    <property type="entry name" value="Succ_DH/fumarate_Rdtase_cat_sf"/>
</dbReference>
<evidence type="ECO:0000256" key="2">
    <source>
        <dbReference type="ARBA" id="ARBA00004950"/>
    </source>
</evidence>
<feature type="domain" description="Fumarate reductase/succinate dehydrogenase flavoprotein-like C-terminal" evidence="13">
    <location>
        <begin position="129"/>
        <end position="220"/>
    </location>
</feature>
<evidence type="ECO:0000256" key="1">
    <source>
        <dbReference type="ARBA" id="ARBA00001974"/>
    </source>
</evidence>
<accession>W4VGR2</accession>
<keyword evidence="8" id="KW-0274">FAD</keyword>
<dbReference type="Proteomes" id="UP000019102">
    <property type="component" value="Unassembled WGS sequence"/>
</dbReference>
<evidence type="ECO:0000259" key="13">
    <source>
        <dbReference type="Pfam" id="PF02910"/>
    </source>
</evidence>
<comment type="similarity">
    <text evidence="3">Belongs to the FAD-dependent oxidoreductase 2 family. NadB subfamily.</text>
</comment>
<gene>
    <name evidence="14" type="ORF">JCM21714_1603</name>
</gene>
<keyword evidence="7" id="KW-0662">Pyridine nucleotide biosynthesis</keyword>
<comment type="caution">
    <text evidence="14">The sequence shown here is derived from an EMBL/GenBank/DDBJ whole genome shotgun (WGS) entry which is preliminary data.</text>
</comment>
<evidence type="ECO:0000256" key="7">
    <source>
        <dbReference type="ARBA" id="ARBA00022642"/>
    </source>
</evidence>
<comment type="cofactor">
    <cofactor evidence="1">
        <name>FAD</name>
        <dbReference type="ChEBI" id="CHEBI:57692"/>
    </cofactor>
</comment>
<dbReference type="InterPro" id="IPR003953">
    <property type="entry name" value="FAD-dep_OxRdtase_2_FAD-bd"/>
</dbReference>